<dbReference type="GO" id="GO:0008381">
    <property type="term" value="F:mechanosensitive monoatomic ion channel activity"/>
    <property type="evidence" value="ECO:0007669"/>
    <property type="project" value="InterPro"/>
</dbReference>
<sequence length="607" mass="68939">ALEQRLLTLFGLHRLNGISFLDCVRLVVADFTVFVFSAFVYVMCDKVEQQYLRERNYAQPPVVASNKQLRYLTSSSVLLFLGELIVLQTMATAGILHASLFSLVYFLAFLGVATWLGCSKTLGGGYRLIRTLLVLFAAFHYIALYIYQLDYSQEFIPPASLYARLTGFVALRKPACNSSSADTMDHRDVRDLTFNASNWTLFVHPLIVLLFYFSACTMTRLGSPARSLSTNATWSGGGLTGGSRPPGRRSQSLFPIGEPSKRGSERSHSSVAMRRRRSERPDSNLLENEQRNYDNMSPTHQTLTFDSADEPATSILPPSALWHPGRHDDALQDNSHASQLQSQQSRAGSQRYAKWKQLYAFLQHFVGFLFKGSYVITLIIMMAWSITYHSWLTFILLLWSCLLWMMPNSRQACLRNSPALVIYAEILLIFQFIYSLDLTDEELPTHIGKINLNQVGFVKHGYYSYRALGVKIFYTIVFWLTLRQYVEHKREGTRNAQEELARPDPSMVHIGSISSALATTPASQVIRRLGEFSRNLLVRLWIWVVAIMLFVISLGGDQVVLYRIVYMVLFLFFILIYQVGTNTGTVPCLSELAVWKCLRVNEMTLCI</sequence>
<dbReference type="OrthoDB" id="303066at2759"/>
<evidence type="ECO:0000313" key="4">
    <source>
        <dbReference type="EMBL" id="OQR80248.1"/>
    </source>
</evidence>
<feature type="transmembrane region" description="Helical" evidence="2">
    <location>
        <begin position="199"/>
        <end position="218"/>
    </location>
</feature>
<feature type="domain" description="Piezo TM1-24" evidence="3">
    <location>
        <begin position="5"/>
        <end position="223"/>
    </location>
</feature>
<dbReference type="EMBL" id="MNPL01000181">
    <property type="protein sequence ID" value="OQR80248.1"/>
    <property type="molecule type" value="Genomic_DNA"/>
</dbReference>
<dbReference type="PANTHER" id="PTHR47049">
    <property type="entry name" value="PIEZO-TYPE MECHANOSENSITIVE ION CHANNEL HOMOLOG"/>
    <property type="match status" value="1"/>
</dbReference>
<feature type="compositionally biased region" description="Polar residues" evidence="1">
    <location>
        <begin position="293"/>
        <end position="304"/>
    </location>
</feature>
<evidence type="ECO:0000256" key="1">
    <source>
        <dbReference type="SAM" id="MobiDB-lite"/>
    </source>
</evidence>
<dbReference type="STRING" id="418985.A0A1V9Y3U5"/>
<feature type="transmembrane region" description="Helical" evidence="2">
    <location>
        <begin position="560"/>
        <end position="577"/>
    </location>
</feature>
<dbReference type="Pfam" id="PF24871">
    <property type="entry name" value="Piezo_TM1-24"/>
    <property type="match status" value="2"/>
</dbReference>
<comment type="caution">
    <text evidence="4">The sequence shown here is derived from an EMBL/GenBank/DDBJ whole genome shotgun (WGS) entry which is preliminary data.</text>
</comment>
<keyword evidence="5" id="KW-1185">Reference proteome</keyword>
<keyword evidence="2" id="KW-0812">Transmembrane</keyword>
<keyword evidence="2" id="KW-1133">Transmembrane helix</keyword>
<name>A0A1V9Y3U5_9ACAR</name>
<dbReference type="AlphaFoldDB" id="A0A1V9Y3U5"/>
<keyword evidence="2" id="KW-0472">Membrane</keyword>
<reference evidence="4 5" key="1">
    <citation type="journal article" date="2017" name="Gigascience">
        <title>Draft genome of the honey bee ectoparasitic mite, Tropilaelaps mercedesae, is shaped by the parasitic life history.</title>
        <authorList>
            <person name="Dong X."/>
            <person name="Armstrong S.D."/>
            <person name="Xia D."/>
            <person name="Makepeace B.L."/>
            <person name="Darby A.C."/>
            <person name="Kadowaki T."/>
        </authorList>
    </citation>
    <scope>NUCLEOTIDE SEQUENCE [LARGE SCALE GENOMIC DNA]</scope>
    <source>
        <strain evidence="4">Wuxi-XJTLU</strain>
    </source>
</reference>
<gene>
    <name evidence="4" type="ORF">BIW11_05188</name>
</gene>
<feature type="transmembrane region" description="Helical" evidence="2">
    <location>
        <begin position="69"/>
        <end position="89"/>
    </location>
</feature>
<feature type="transmembrane region" description="Helical" evidence="2">
    <location>
        <begin position="418"/>
        <end position="436"/>
    </location>
</feature>
<feature type="transmembrane region" description="Helical" evidence="2">
    <location>
        <begin position="358"/>
        <end position="382"/>
    </location>
</feature>
<dbReference type="PANTHER" id="PTHR47049:SF2">
    <property type="entry name" value="PIEZO-TYPE MECHANOSENSITIVE ION CHANNEL HOMOLOG"/>
    <property type="match status" value="1"/>
</dbReference>
<evidence type="ECO:0000313" key="5">
    <source>
        <dbReference type="Proteomes" id="UP000192247"/>
    </source>
</evidence>
<feature type="compositionally biased region" description="Basic and acidic residues" evidence="1">
    <location>
        <begin position="259"/>
        <end position="268"/>
    </location>
</feature>
<protein>
    <submittedName>
        <fullName evidence="4">Piezo-type mechanosensitive ion channel component 2-like</fullName>
    </submittedName>
</protein>
<feature type="transmembrane region" description="Helical" evidence="2">
    <location>
        <begin position="536"/>
        <end position="554"/>
    </location>
</feature>
<feature type="non-terminal residue" evidence="4">
    <location>
        <position position="1"/>
    </location>
</feature>
<evidence type="ECO:0000259" key="3">
    <source>
        <dbReference type="Pfam" id="PF24871"/>
    </source>
</evidence>
<feature type="domain" description="Piezo TM1-24" evidence="3">
    <location>
        <begin position="288"/>
        <end position="579"/>
    </location>
</feature>
<feature type="region of interest" description="Disordered" evidence="1">
    <location>
        <begin position="232"/>
        <end position="304"/>
    </location>
</feature>
<dbReference type="Proteomes" id="UP000192247">
    <property type="component" value="Unassembled WGS sequence"/>
</dbReference>
<feature type="transmembrane region" description="Helical" evidence="2">
    <location>
        <begin position="463"/>
        <end position="482"/>
    </location>
</feature>
<feature type="transmembrane region" description="Helical" evidence="2">
    <location>
        <begin position="128"/>
        <end position="147"/>
    </location>
</feature>
<feature type="transmembrane region" description="Helical" evidence="2">
    <location>
        <begin position="388"/>
        <end position="406"/>
    </location>
</feature>
<proteinExistence type="predicted"/>
<evidence type="ECO:0000256" key="2">
    <source>
        <dbReference type="SAM" id="Phobius"/>
    </source>
</evidence>
<dbReference type="InterPro" id="IPR027272">
    <property type="entry name" value="Piezo"/>
</dbReference>
<feature type="transmembrane region" description="Helical" evidence="2">
    <location>
        <begin position="24"/>
        <end position="44"/>
    </location>
</feature>
<feature type="transmembrane region" description="Helical" evidence="2">
    <location>
        <begin position="95"/>
        <end position="116"/>
    </location>
</feature>
<dbReference type="InterPro" id="IPR056769">
    <property type="entry name" value="Piezo_TM1-24"/>
</dbReference>
<organism evidence="4 5">
    <name type="scientific">Tropilaelaps mercedesae</name>
    <dbReference type="NCBI Taxonomy" id="418985"/>
    <lineage>
        <taxon>Eukaryota</taxon>
        <taxon>Metazoa</taxon>
        <taxon>Ecdysozoa</taxon>
        <taxon>Arthropoda</taxon>
        <taxon>Chelicerata</taxon>
        <taxon>Arachnida</taxon>
        <taxon>Acari</taxon>
        <taxon>Parasitiformes</taxon>
        <taxon>Mesostigmata</taxon>
        <taxon>Gamasina</taxon>
        <taxon>Dermanyssoidea</taxon>
        <taxon>Laelapidae</taxon>
        <taxon>Tropilaelaps</taxon>
    </lineage>
</organism>
<dbReference type="GO" id="GO:0016020">
    <property type="term" value="C:membrane"/>
    <property type="evidence" value="ECO:0007669"/>
    <property type="project" value="InterPro"/>
</dbReference>
<accession>A0A1V9Y3U5</accession>
<dbReference type="InParanoid" id="A0A1V9Y3U5"/>